<reference evidence="3 4" key="1">
    <citation type="submission" date="2020-06" db="EMBL/GenBank/DDBJ databases">
        <title>Genomic analysis of Salicibibacter sp. NKC5-3.</title>
        <authorList>
            <person name="Oh Y.J."/>
        </authorList>
    </citation>
    <scope>NUCLEOTIDE SEQUENCE [LARGE SCALE GENOMIC DNA]</scope>
    <source>
        <strain evidence="3 4">NKC5-3</strain>
    </source>
</reference>
<feature type="transmembrane region" description="Helical" evidence="1">
    <location>
        <begin position="549"/>
        <end position="573"/>
    </location>
</feature>
<gene>
    <name evidence="3" type="ORF">HUG15_18825</name>
</gene>
<feature type="transmembrane region" description="Helical" evidence="1">
    <location>
        <begin position="69"/>
        <end position="89"/>
    </location>
</feature>
<keyword evidence="4" id="KW-1185">Reference proteome</keyword>
<dbReference type="EMBL" id="CP054705">
    <property type="protein sequence ID" value="QQK77430.1"/>
    <property type="molecule type" value="Genomic_DNA"/>
</dbReference>
<dbReference type="KEGG" id="scia:HUG15_18825"/>
<dbReference type="InterPro" id="IPR010656">
    <property type="entry name" value="DctM"/>
</dbReference>
<feature type="transmembrane region" description="Helical" evidence="1">
    <location>
        <begin position="12"/>
        <end position="38"/>
    </location>
</feature>
<proteinExistence type="predicted"/>
<feature type="transmembrane region" description="Helical" evidence="1">
    <location>
        <begin position="101"/>
        <end position="118"/>
    </location>
</feature>
<dbReference type="PANTHER" id="PTHR43849:SF2">
    <property type="entry name" value="BLL3936 PROTEIN"/>
    <property type="match status" value="1"/>
</dbReference>
<dbReference type="RefSeq" id="WP_200124730.1">
    <property type="nucleotide sequence ID" value="NZ_CP054705.1"/>
</dbReference>
<dbReference type="Pfam" id="PF06808">
    <property type="entry name" value="DctM"/>
    <property type="match status" value="1"/>
</dbReference>
<protein>
    <submittedName>
        <fullName evidence="3">TRAP transporter permease</fullName>
    </submittedName>
</protein>
<name>A0A7T6Z5L9_9BACI</name>
<evidence type="ECO:0000313" key="3">
    <source>
        <dbReference type="EMBL" id="QQK77430.1"/>
    </source>
</evidence>
<keyword evidence="1" id="KW-0812">Transmembrane</keyword>
<feature type="transmembrane region" description="Helical" evidence="1">
    <location>
        <begin position="167"/>
        <end position="190"/>
    </location>
</feature>
<evidence type="ECO:0000313" key="4">
    <source>
        <dbReference type="Proteomes" id="UP000595823"/>
    </source>
</evidence>
<sequence length="633" mass="68458">MEQEQKISTATKYIVGITFIVCISLSLFHLFTAGFGVLTAMLQRNVHLTLILILVFLIYPISRSSKLRWIDFLAIIVTIGSGIYIFQTYDTLFSRVGNPDPLDFFFGISMIILVLEGTRRVAGKILPLIGLLFLVYAYFGDIFPGVFQTSSMSLDRIISLMYISTEGIWGSTTGIAATFIALFVIFGAFLNSTGAGKTFIDLAFIAGGRFRGGPAKVSVVSSALMGSVSGSAVANVSSTGQLTIPNMKKVGYKPKQAASIEAVSSAGGSIMPPVMGAGAFVMAELTGIPYAEIIVAALIPAILYYISIFIMVDLEAGKQNMGGLPKDKLPVFKEVFWKGIHLYAGIGTLIYLLVFLNYSPMFAAFWSIVTIVATYVIFYFRKINWKFLIDALNTGARGMLLVSMACATAGIVVGIINLTGVAVTLTSFLNNLGQTSIFLTLIVSMVACIIIGMGLPSTAAYIILGTLTAPALVNLGIEVLYAHLFVYYFASLAPITPPVALASYAGAGIAGSDPLKTSFTSAKMGIVAFIIPFMFVYGPELLMEEGTILMIVLSTFTAICGVFLFGISVIGWFKRELYVYERVMAFSSALLLVYSDFMTDVIGFTIAILLMAKILFENKEKNKDKNTNMQYES</sequence>
<dbReference type="PANTHER" id="PTHR43849">
    <property type="entry name" value="BLL3936 PROTEIN"/>
    <property type="match status" value="1"/>
</dbReference>
<feature type="transmembrane region" description="Helical" evidence="1">
    <location>
        <begin position="257"/>
        <end position="281"/>
    </location>
</feature>
<feature type="transmembrane region" description="Helical" evidence="1">
    <location>
        <begin position="335"/>
        <end position="356"/>
    </location>
</feature>
<feature type="transmembrane region" description="Helical" evidence="1">
    <location>
        <begin position="125"/>
        <end position="147"/>
    </location>
</feature>
<evidence type="ECO:0000259" key="2">
    <source>
        <dbReference type="Pfam" id="PF06808"/>
    </source>
</evidence>
<dbReference type="InterPro" id="IPR011853">
    <property type="entry name" value="TRAP_DctM-Dct_fused"/>
</dbReference>
<feature type="transmembrane region" description="Helical" evidence="1">
    <location>
        <begin position="519"/>
        <end position="537"/>
    </location>
</feature>
<dbReference type="Proteomes" id="UP000595823">
    <property type="component" value="Chromosome"/>
</dbReference>
<feature type="transmembrane region" description="Helical" evidence="1">
    <location>
        <begin position="293"/>
        <end position="314"/>
    </location>
</feature>
<feature type="transmembrane region" description="Helical" evidence="1">
    <location>
        <begin position="362"/>
        <end position="380"/>
    </location>
</feature>
<dbReference type="NCBIfam" id="TIGR02123">
    <property type="entry name" value="TRAP_fused"/>
    <property type="match status" value="1"/>
</dbReference>
<feature type="transmembrane region" description="Helical" evidence="1">
    <location>
        <begin position="44"/>
        <end position="62"/>
    </location>
</feature>
<evidence type="ECO:0000256" key="1">
    <source>
        <dbReference type="SAM" id="Phobius"/>
    </source>
</evidence>
<dbReference type="AlphaFoldDB" id="A0A7T6Z5L9"/>
<accession>A0A7T6Z5L9</accession>
<organism evidence="3 4">
    <name type="scientific">Salicibibacter cibarius</name>
    <dbReference type="NCBI Taxonomy" id="2743000"/>
    <lineage>
        <taxon>Bacteria</taxon>
        <taxon>Bacillati</taxon>
        <taxon>Bacillota</taxon>
        <taxon>Bacilli</taxon>
        <taxon>Bacillales</taxon>
        <taxon>Bacillaceae</taxon>
        <taxon>Salicibibacter</taxon>
    </lineage>
</organism>
<feature type="transmembrane region" description="Helical" evidence="1">
    <location>
        <begin position="593"/>
        <end position="616"/>
    </location>
</feature>
<feature type="transmembrane region" description="Helical" evidence="1">
    <location>
        <begin position="400"/>
        <end position="425"/>
    </location>
</feature>
<keyword evidence="1" id="KW-1133">Transmembrane helix</keyword>
<keyword evidence="1" id="KW-0472">Membrane</keyword>
<feature type="domain" description="TRAP C4-dicarboxylate transport system permease DctM subunit" evidence="2">
    <location>
        <begin position="110"/>
        <end position="536"/>
    </location>
</feature>
<feature type="transmembrane region" description="Helical" evidence="1">
    <location>
        <begin position="437"/>
        <end position="464"/>
    </location>
</feature>